<evidence type="ECO:0000313" key="2">
    <source>
        <dbReference type="Proteomes" id="UP001596113"/>
    </source>
</evidence>
<proteinExistence type="predicted"/>
<keyword evidence="2" id="KW-1185">Reference proteome</keyword>
<name>A0ABW0HPD2_9BACL</name>
<organism evidence="1 2">
    <name type="scientific">Cohnella soli</name>
    <dbReference type="NCBI Taxonomy" id="425005"/>
    <lineage>
        <taxon>Bacteria</taxon>
        <taxon>Bacillati</taxon>
        <taxon>Bacillota</taxon>
        <taxon>Bacilli</taxon>
        <taxon>Bacillales</taxon>
        <taxon>Paenibacillaceae</taxon>
        <taxon>Cohnella</taxon>
    </lineage>
</organism>
<evidence type="ECO:0000313" key="1">
    <source>
        <dbReference type="EMBL" id="MFC5403089.1"/>
    </source>
</evidence>
<gene>
    <name evidence="1" type="ORF">ACFPOF_10135</name>
</gene>
<sequence length="134" mass="15776">MPNELLVAHCPDCGNVFQKNLRNLCFDCSSRMDEQTREMERYLMRNRMATNEQLAEAASISLRKLRSWIRTGRLNIFHYPNLADECDLCSSPIRKGHLCLSCSSKINDDIERVFDRERVQKERLRSANSYIFRN</sequence>
<dbReference type="EMBL" id="JBHSMI010000020">
    <property type="protein sequence ID" value="MFC5403089.1"/>
    <property type="molecule type" value="Genomic_DNA"/>
</dbReference>
<comment type="caution">
    <text evidence="1">The sequence shown here is derived from an EMBL/GenBank/DDBJ whole genome shotgun (WGS) entry which is preliminary data.</text>
</comment>
<accession>A0ABW0HPD2</accession>
<evidence type="ECO:0008006" key="3">
    <source>
        <dbReference type="Google" id="ProtNLM"/>
    </source>
</evidence>
<protein>
    <recommendedName>
        <fullName evidence="3">Flagellar protein</fullName>
    </recommendedName>
</protein>
<reference evidence="2" key="1">
    <citation type="journal article" date="2019" name="Int. J. Syst. Evol. Microbiol.">
        <title>The Global Catalogue of Microorganisms (GCM) 10K type strain sequencing project: providing services to taxonomists for standard genome sequencing and annotation.</title>
        <authorList>
            <consortium name="The Broad Institute Genomics Platform"/>
            <consortium name="The Broad Institute Genome Sequencing Center for Infectious Disease"/>
            <person name="Wu L."/>
            <person name="Ma J."/>
        </authorList>
    </citation>
    <scope>NUCLEOTIDE SEQUENCE [LARGE SCALE GENOMIC DNA]</scope>
    <source>
        <strain evidence="2">CGMCC 1.18575</strain>
    </source>
</reference>
<dbReference type="Proteomes" id="UP001596113">
    <property type="component" value="Unassembled WGS sequence"/>
</dbReference>
<dbReference type="RefSeq" id="WP_378132122.1">
    <property type="nucleotide sequence ID" value="NZ_JBHSMI010000020.1"/>
</dbReference>